<evidence type="ECO:0000313" key="1">
    <source>
        <dbReference type="EMBL" id="WAV90696.1"/>
    </source>
</evidence>
<dbReference type="RefSeq" id="WP_269315679.1">
    <property type="nucleotide sequence ID" value="NZ_CP098251.1"/>
</dbReference>
<protein>
    <submittedName>
        <fullName evidence="1">FUSC family protein</fullName>
    </submittedName>
</protein>
<accession>A0A9E9LAE5</accession>
<organism evidence="1">
    <name type="scientific">Oxalobacter aliiformigenes</name>
    <dbReference type="NCBI Taxonomy" id="2946593"/>
    <lineage>
        <taxon>Bacteria</taxon>
        <taxon>Pseudomonadati</taxon>
        <taxon>Pseudomonadota</taxon>
        <taxon>Betaproteobacteria</taxon>
        <taxon>Burkholderiales</taxon>
        <taxon>Oxalobacteraceae</taxon>
        <taxon>Oxalobacter</taxon>
    </lineage>
</organism>
<gene>
    <name evidence="1" type="ORF">NB646_07530</name>
</gene>
<name>A0A9E9LAE5_9BURK</name>
<dbReference type="Proteomes" id="UP001164819">
    <property type="component" value="Chromosome"/>
</dbReference>
<sequence>MTDRIALIVSRLATIRDRKIISSFHIMGDIRVSLNMIVLREYDRHARDNHIDSRSVMEALSRHFYLKLKQPLSSDDTLLYRLDRCICQTSALPRSREKYRLLSALVRLRSDLFPQKPFQEKQAIFPETTREYRPLFSLKTNQNPGTV</sequence>
<reference evidence="1" key="1">
    <citation type="journal article" date="2022" name="Front. Microbiol.">
        <title>New perspectives on an old grouping: The genomic and phenotypic variability of Oxalobacter formigenes and the implications for calcium oxalate stone prevention.</title>
        <authorList>
            <person name="Chmiel J.A."/>
            <person name="Carr C."/>
            <person name="Stuivenberg G.A."/>
            <person name="Venema R."/>
            <person name="Chanyi R.M."/>
            <person name="Al K.F."/>
            <person name="Giguere D."/>
            <person name="Say H."/>
            <person name="Akouris P.P."/>
            <person name="Dominguez Romero S.A."/>
            <person name="Kwong A."/>
            <person name="Tai V."/>
            <person name="Koval S.F."/>
            <person name="Razvi H."/>
            <person name="Bjazevic J."/>
            <person name="Burton J.P."/>
        </authorList>
    </citation>
    <scope>NUCLEOTIDE SEQUENCE</scope>
    <source>
        <strain evidence="1">OxK</strain>
    </source>
</reference>
<proteinExistence type="predicted"/>
<dbReference type="EMBL" id="CP098251">
    <property type="protein sequence ID" value="WAV90696.1"/>
    <property type="molecule type" value="Genomic_DNA"/>
</dbReference>
<dbReference type="AlphaFoldDB" id="A0A9E9LAE5"/>